<evidence type="ECO:0000313" key="2">
    <source>
        <dbReference type="EMBL" id="TDP47393.1"/>
    </source>
</evidence>
<comment type="caution">
    <text evidence="2">The sequence shown here is derived from an EMBL/GenBank/DDBJ whole genome shotgun (WGS) entry which is preliminary data.</text>
</comment>
<accession>A0A4R6PXG5</accession>
<dbReference type="Pfam" id="PF04073">
    <property type="entry name" value="tRNA_edit"/>
    <property type="match status" value="1"/>
</dbReference>
<dbReference type="PANTHER" id="PTHR30411">
    <property type="entry name" value="CYTOPLASMIC PROTEIN"/>
    <property type="match status" value="1"/>
</dbReference>
<sequence length="170" mass="18913">MAIEKVREYFKGLGLEDRIQEFDVSSATVDLAAEAVGVEGARICKTLSFKDLDDEEGCILIQTAGDTKINNQKFKKFFGFKAKMLSPDEVLAKTGHAIGGVCAFAIEDPKVRIYCDESMKRFDTVFPACGSDNSAIEFTCDELFKYSKALEWIDVSKIPEDEASKPEEEK</sequence>
<dbReference type="RefSeq" id="WP_133529268.1">
    <property type="nucleotide sequence ID" value="NZ_SNXO01000053.1"/>
</dbReference>
<keyword evidence="3" id="KW-1185">Reference proteome</keyword>
<dbReference type="Proteomes" id="UP000295500">
    <property type="component" value="Unassembled WGS sequence"/>
</dbReference>
<proteinExistence type="predicted"/>
<name>A0A4R6PXG5_9FIRM</name>
<feature type="domain" description="YbaK/aminoacyl-tRNA synthetase-associated" evidence="1">
    <location>
        <begin position="27"/>
        <end position="145"/>
    </location>
</feature>
<dbReference type="CDD" id="cd04333">
    <property type="entry name" value="ProX_deacylase"/>
    <property type="match status" value="1"/>
</dbReference>
<protein>
    <submittedName>
        <fullName evidence="2">Prolyl-tRNA editing enzyme YbaK/EbsC (Cys-tRNA(Pro) deacylase)</fullName>
    </submittedName>
</protein>
<dbReference type="InterPro" id="IPR036754">
    <property type="entry name" value="YbaK/aa-tRNA-synt-asso_dom_sf"/>
</dbReference>
<organism evidence="2 3">
    <name type="scientific">Aminicella lysinilytica</name>
    <dbReference type="NCBI Taxonomy" id="433323"/>
    <lineage>
        <taxon>Bacteria</taxon>
        <taxon>Bacillati</taxon>
        <taxon>Bacillota</taxon>
        <taxon>Clostridia</taxon>
        <taxon>Peptostreptococcales</taxon>
        <taxon>Anaerovoracaceae</taxon>
        <taxon>Aminicella</taxon>
    </lineage>
</organism>
<dbReference type="InterPro" id="IPR007214">
    <property type="entry name" value="YbaK/aa-tRNA-synth-assoc-dom"/>
</dbReference>
<dbReference type="AlphaFoldDB" id="A0A4R6PXG5"/>
<dbReference type="GO" id="GO:0002161">
    <property type="term" value="F:aminoacyl-tRNA deacylase activity"/>
    <property type="evidence" value="ECO:0007669"/>
    <property type="project" value="InterPro"/>
</dbReference>
<dbReference type="Gene3D" id="3.90.960.10">
    <property type="entry name" value="YbaK/aminoacyl-tRNA synthetase-associated domain"/>
    <property type="match status" value="1"/>
</dbReference>
<reference evidence="2 3" key="1">
    <citation type="submission" date="2019-03" db="EMBL/GenBank/DDBJ databases">
        <title>Genomic Encyclopedia of Type Strains, Phase IV (KMG-IV): sequencing the most valuable type-strain genomes for metagenomic binning, comparative biology and taxonomic classification.</title>
        <authorList>
            <person name="Goeker M."/>
        </authorList>
    </citation>
    <scope>NUCLEOTIDE SEQUENCE [LARGE SCALE GENOMIC DNA]</scope>
    <source>
        <strain evidence="2 3">DSM 28287</strain>
    </source>
</reference>
<dbReference type="PANTHER" id="PTHR30411:SF1">
    <property type="entry name" value="CYTOPLASMIC PROTEIN"/>
    <property type="match status" value="1"/>
</dbReference>
<dbReference type="SUPFAM" id="SSF55826">
    <property type="entry name" value="YbaK/ProRS associated domain"/>
    <property type="match status" value="1"/>
</dbReference>
<evidence type="ECO:0000313" key="3">
    <source>
        <dbReference type="Proteomes" id="UP000295500"/>
    </source>
</evidence>
<evidence type="ECO:0000259" key="1">
    <source>
        <dbReference type="Pfam" id="PF04073"/>
    </source>
</evidence>
<dbReference type="EMBL" id="SNXO01000053">
    <property type="protein sequence ID" value="TDP47393.1"/>
    <property type="molecule type" value="Genomic_DNA"/>
</dbReference>
<dbReference type="OrthoDB" id="9798760at2"/>
<gene>
    <name evidence="2" type="ORF">EV211_1536</name>
</gene>